<dbReference type="EMBL" id="MTYI01000048">
    <property type="protein sequence ID" value="PNP56271.1"/>
    <property type="molecule type" value="Genomic_DNA"/>
</dbReference>
<gene>
    <name evidence="2" type="ORF">THARTR1_03796</name>
</gene>
<feature type="compositionally biased region" description="Polar residues" evidence="1">
    <location>
        <begin position="1"/>
        <end position="19"/>
    </location>
</feature>
<sequence>MSKASTVLSGLQTSLTDTTSELRGDSQSDLDSDSAREEGVILSPEGVPASAPQATNEAMGAVLPDP</sequence>
<feature type="region of interest" description="Disordered" evidence="1">
    <location>
        <begin position="1"/>
        <end position="66"/>
    </location>
</feature>
<reference evidence="2 3" key="1">
    <citation type="submission" date="2017-02" db="EMBL/GenBank/DDBJ databases">
        <title>Genomes of Trichoderma spp. with biocontrol activity.</title>
        <authorList>
            <person name="Gardiner D."/>
            <person name="Kazan K."/>
            <person name="Vos C."/>
            <person name="Harvey P."/>
        </authorList>
    </citation>
    <scope>NUCLEOTIDE SEQUENCE [LARGE SCALE GENOMIC DNA]</scope>
    <source>
        <strain evidence="2 3">Tr1</strain>
    </source>
</reference>
<evidence type="ECO:0000256" key="1">
    <source>
        <dbReference type="SAM" id="MobiDB-lite"/>
    </source>
</evidence>
<accession>A0A2K0UEP8</accession>
<evidence type="ECO:0000313" key="2">
    <source>
        <dbReference type="EMBL" id="PNP56271.1"/>
    </source>
</evidence>
<organism evidence="2 3">
    <name type="scientific">Trichoderma harzianum</name>
    <name type="common">Hypocrea lixii</name>
    <dbReference type="NCBI Taxonomy" id="5544"/>
    <lineage>
        <taxon>Eukaryota</taxon>
        <taxon>Fungi</taxon>
        <taxon>Dikarya</taxon>
        <taxon>Ascomycota</taxon>
        <taxon>Pezizomycotina</taxon>
        <taxon>Sordariomycetes</taxon>
        <taxon>Hypocreomycetidae</taxon>
        <taxon>Hypocreales</taxon>
        <taxon>Hypocreaceae</taxon>
        <taxon>Trichoderma</taxon>
    </lineage>
</organism>
<dbReference type="AlphaFoldDB" id="A0A2K0UEP8"/>
<name>A0A2K0UEP8_TRIHA</name>
<comment type="caution">
    <text evidence="2">The sequence shown here is derived from an EMBL/GenBank/DDBJ whole genome shotgun (WGS) entry which is preliminary data.</text>
</comment>
<protein>
    <submittedName>
        <fullName evidence="2">Uncharacterized protein</fullName>
    </submittedName>
</protein>
<evidence type="ECO:0000313" key="3">
    <source>
        <dbReference type="Proteomes" id="UP000236290"/>
    </source>
</evidence>
<proteinExistence type="predicted"/>
<dbReference type="Proteomes" id="UP000236290">
    <property type="component" value="Unassembled WGS sequence"/>
</dbReference>